<dbReference type="InterPro" id="IPR018649">
    <property type="entry name" value="SHOCT"/>
</dbReference>
<comment type="caution">
    <text evidence="3">The sequence shown here is derived from an EMBL/GenBank/DDBJ whole genome shotgun (WGS) entry which is preliminary data.</text>
</comment>
<feature type="domain" description="SHOCT" evidence="2">
    <location>
        <begin position="48"/>
        <end position="73"/>
    </location>
</feature>
<dbReference type="RefSeq" id="WP_256400820.1">
    <property type="nucleotide sequence ID" value="NZ_JANHJR010000003.1"/>
</dbReference>
<organism evidence="3 4">
    <name type="scientific">Haloarchaeobius litoreus</name>
    <dbReference type="NCBI Taxonomy" id="755306"/>
    <lineage>
        <taxon>Archaea</taxon>
        <taxon>Methanobacteriati</taxon>
        <taxon>Methanobacteriota</taxon>
        <taxon>Stenosarchaea group</taxon>
        <taxon>Halobacteria</taxon>
        <taxon>Halobacteriales</taxon>
        <taxon>Halorubellaceae</taxon>
        <taxon>Haloarchaeobius</taxon>
    </lineage>
</organism>
<accession>A0ABD6DLC5</accession>
<dbReference type="Proteomes" id="UP001597034">
    <property type="component" value="Unassembled WGS sequence"/>
</dbReference>
<evidence type="ECO:0000256" key="1">
    <source>
        <dbReference type="SAM" id="Phobius"/>
    </source>
</evidence>
<keyword evidence="1" id="KW-0812">Transmembrane</keyword>
<name>A0ABD6DLC5_9EURY</name>
<proteinExistence type="predicted"/>
<dbReference type="Pfam" id="PF09851">
    <property type="entry name" value="SHOCT"/>
    <property type="match status" value="1"/>
</dbReference>
<reference evidence="3 4" key="1">
    <citation type="journal article" date="2019" name="Int. J. Syst. Evol. Microbiol.">
        <title>The Global Catalogue of Microorganisms (GCM) 10K type strain sequencing project: providing services to taxonomists for standard genome sequencing and annotation.</title>
        <authorList>
            <consortium name="The Broad Institute Genomics Platform"/>
            <consortium name="The Broad Institute Genome Sequencing Center for Infectious Disease"/>
            <person name="Wu L."/>
            <person name="Ma J."/>
        </authorList>
    </citation>
    <scope>NUCLEOTIDE SEQUENCE [LARGE SCALE GENOMIC DNA]</scope>
    <source>
        <strain evidence="3 4">CGMCC 1.10390</strain>
    </source>
</reference>
<dbReference type="EMBL" id="JBHUDO010000003">
    <property type="protein sequence ID" value="MFD1647119.1"/>
    <property type="molecule type" value="Genomic_DNA"/>
</dbReference>
<keyword evidence="4" id="KW-1185">Reference proteome</keyword>
<keyword evidence="1" id="KW-1133">Transmembrane helix</keyword>
<evidence type="ECO:0000313" key="3">
    <source>
        <dbReference type="EMBL" id="MFD1647119.1"/>
    </source>
</evidence>
<gene>
    <name evidence="3" type="ORF">ACFSBL_15620</name>
</gene>
<protein>
    <submittedName>
        <fullName evidence="3">SHOCT domain-containing protein</fullName>
    </submittedName>
</protein>
<sequence length="76" mass="8380">MFPPAFFGGVGAPELVIILFVFSLPVALVLLAGVLHAARSQQSSSDRALEELRIAYARGEMDEAEFERRKQTLESE</sequence>
<feature type="transmembrane region" description="Helical" evidence="1">
    <location>
        <begin position="15"/>
        <end position="38"/>
    </location>
</feature>
<dbReference type="AlphaFoldDB" id="A0ABD6DLC5"/>
<keyword evidence="1" id="KW-0472">Membrane</keyword>
<evidence type="ECO:0000313" key="4">
    <source>
        <dbReference type="Proteomes" id="UP001597034"/>
    </source>
</evidence>
<evidence type="ECO:0000259" key="2">
    <source>
        <dbReference type="Pfam" id="PF09851"/>
    </source>
</evidence>